<evidence type="ECO:0000256" key="4">
    <source>
        <dbReference type="PROSITE-ProRule" id="PRU00169"/>
    </source>
</evidence>
<dbReference type="Pfam" id="PF00512">
    <property type="entry name" value="HisKA"/>
    <property type="match status" value="1"/>
</dbReference>
<dbReference type="SMART" id="SM00267">
    <property type="entry name" value="GGDEF"/>
    <property type="match status" value="1"/>
</dbReference>
<dbReference type="Gene3D" id="3.30.70.270">
    <property type="match status" value="1"/>
</dbReference>
<evidence type="ECO:0000256" key="3">
    <source>
        <dbReference type="ARBA" id="ARBA00034247"/>
    </source>
</evidence>
<evidence type="ECO:0000313" key="7">
    <source>
        <dbReference type="EMBL" id="RCL37759.1"/>
    </source>
</evidence>
<dbReference type="PROSITE" id="PS50887">
    <property type="entry name" value="GGDEF"/>
    <property type="match status" value="1"/>
</dbReference>
<dbReference type="InterPro" id="IPR011006">
    <property type="entry name" value="CheY-like_superfamily"/>
</dbReference>
<dbReference type="CDD" id="cd00082">
    <property type="entry name" value="HisKA"/>
    <property type="match status" value="1"/>
</dbReference>
<dbReference type="InterPro" id="IPR001789">
    <property type="entry name" value="Sig_transdc_resp-reg_receiver"/>
</dbReference>
<evidence type="ECO:0000313" key="8">
    <source>
        <dbReference type="Proteomes" id="UP000252147"/>
    </source>
</evidence>
<dbReference type="SUPFAM" id="SSF52172">
    <property type="entry name" value="CheY-like"/>
    <property type="match status" value="1"/>
</dbReference>
<organism evidence="7 8">
    <name type="scientific">SAR86 cluster bacterium</name>
    <dbReference type="NCBI Taxonomy" id="2030880"/>
    <lineage>
        <taxon>Bacteria</taxon>
        <taxon>Pseudomonadati</taxon>
        <taxon>Pseudomonadota</taxon>
        <taxon>Gammaproteobacteria</taxon>
        <taxon>SAR86 cluster</taxon>
    </lineage>
</organism>
<dbReference type="SUPFAM" id="SSF55073">
    <property type="entry name" value="Nucleotide cyclase"/>
    <property type="match status" value="1"/>
</dbReference>
<dbReference type="Pfam" id="PF00990">
    <property type="entry name" value="GGDEF"/>
    <property type="match status" value="1"/>
</dbReference>
<dbReference type="SMART" id="SM00448">
    <property type="entry name" value="REC"/>
    <property type="match status" value="1"/>
</dbReference>
<comment type="catalytic activity">
    <reaction evidence="1">
        <text>ATP + protein L-histidine = ADP + protein N-phospho-L-histidine.</text>
        <dbReference type="EC" id="2.7.13.3"/>
    </reaction>
</comment>
<dbReference type="InterPro" id="IPR050469">
    <property type="entry name" value="Diguanylate_Cyclase"/>
</dbReference>
<dbReference type="GO" id="GO:0052621">
    <property type="term" value="F:diguanylate cyclase activity"/>
    <property type="evidence" value="ECO:0007669"/>
    <property type="project" value="UniProtKB-EC"/>
</dbReference>
<feature type="domain" description="Response regulatory" evidence="5">
    <location>
        <begin position="180"/>
        <end position="296"/>
    </location>
</feature>
<dbReference type="InterPro" id="IPR036097">
    <property type="entry name" value="HisK_dim/P_sf"/>
</dbReference>
<keyword evidence="4" id="KW-0597">Phosphoprotein</keyword>
<evidence type="ECO:0000256" key="1">
    <source>
        <dbReference type="ARBA" id="ARBA00000085"/>
    </source>
</evidence>
<dbReference type="GO" id="GO:0000155">
    <property type="term" value="F:phosphorelay sensor kinase activity"/>
    <property type="evidence" value="ECO:0007669"/>
    <property type="project" value="InterPro"/>
</dbReference>
<dbReference type="CDD" id="cd17574">
    <property type="entry name" value="REC_OmpR"/>
    <property type="match status" value="1"/>
</dbReference>
<comment type="cofactor">
    <cofactor evidence="2">
        <name>Mg(2+)</name>
        <dbReference type="ChEBI" id="CHEBI:18420"/>
    </cofactor>
</comment>
<dbReference type="SUPFAM" id="SSF47384">
    <property type="entry name" value="Homodimeric domain of signal transducing histidine kinase"/>
    <property type="match status" value="1"/>
</dbReference>
<feature type="modified residue" description="4-aspartylphosphate" evidence="4">
    <location>
        <position position="229"/>
    </location>
</feature>
<dbReference type="PANTHER" id="PTHR45138">
    <property type="entry name" value="REGULATORY COMPONENTS OF SENSORY TRANSDUCTION SYSTEM"/>
    <property type="match status" value="1"/>
</dbReference>
<gene>
    <name evidence="7" type="ORF">DBW97_04280</name>
</gene>
<dbReference type="Gene3D" id="1.10.287.130">
    <property type="match status" value="1"/>
</dbReference>
<dbReference type="Gene3D" id="3.40.50.2300">
    <property type="match status" value="1"/>
</dbReference>
<dbReference type="Pfam" id="PF00072">
    <property type="entry name" value="Response_reg"/>
    <property type="match status" value="1"/>
</dbReference>
<dbReference type="PANTHER" id="PTHR45138:SF9">
    <property type="entry name" value="DIGUANYLATE CYCLASE DGCM-RELATED"/>
    <property type="match status" value="1"/>
</dbReference>
<sequence length="479" mass="54445">MIDKKEKILLTQIKQDFTTPVDAIADYINLILESSVNYDEEIIDEFQNIKKSAKVLRLNFFDAFKDFAEQKNKTISTDEEASVLRHDLRTPLNGIIGYSEILLEDFEDDVSSDHIEDLNKIVQLAKEVESVISNFVEFLRHGFSAAKQDDDISTGAESVFSSLGKIDSEIIINESITNSKILIVDDNKTNCDVLERRLKSKKFDCTVAMSGKEALKLISQIDYDLILLDVLMPEINGLEVLMETRKKYDLDKLPVIMVSSFDDVESISKCLLLGANDYLPKPLNSTILLAKVAATLERKILREREKELLSELHYQAITDELTQIPNRRYVFDSLEKSFSQILNENKEHFAVVILDIDHFKNVNDTYGHAAGDEIIKAVSKISTDIVRTPNLFGRIGGEEFLGIIHNSSETYLREICEKIRTSIEELETLFDNQNIKVTISGGCAFTNECSNTSDLINKADERLYSAKKNGRNRFYFSEE</sequence>
<dbReference type="AlphaFoldDB" id="A0A368BKC0"/>
<dbReference type="GO" id="GO:0005886">
    <property type="term" value="C:plasma membrane"/>
    <property type="evidence" value="ECO:0007669"/>
    <property type="project" value="TreeGrafter"/>
</dbReference>
<dbReference type="EMBL" id="QOPD01000007">
    <property type="protein sequence ID" value="RCL37759.1"/>
    <property type="molecule type" value="Genomic_DNA"/>
</dbReference>
<proteinExistence type="predicted"/>
<feature type="domain" description="GGDEF" evidence="6">
    <location>
        <begin position="347"/>
        <end position="479"/>
    </location>
</feature>
<name>A0A368BKC0_9GAMM</name>
<dbReference type="CDD" id="cd01949">
    <property type="entry name" value="GGDEF"/>
    <property type="match status" value="1"/>
</dbReference>
<reference evidence="7 8" key="1">
    <citation type="journal article" date="2018" name="Microbiome">
        <title>Fine metagenomic profile of the Mediterranean stratified and mixed water columns revealed by assembly and recruitment.</title>
        <authorList>
            <person name="Haro-Moreno J.M."/>
            <person name="Lopez-Perez M."/>
            <person name="De La Torre J.R."/>
            <person name="Picazo A."/>
            <person name="Camacho A."/>
            <person name="Rodriguez-Valera F."/>
        </authorList>
    </citation>
    <scope>NUCLEOTIDE SEQUENCE [LARGE SCALE GENOMIC DNA]</scope>
    <source>
        <strain evidence="7">MED-G83</strain>
    </source>
</reference>
<dbReference type="SMART" id="SM00388">
    <property type="entry name" value="HisKA"/>
    <property type="match status" value="1"/>
</dbReference>
<dbReference type="InterPro" id="IPR029787">
    <property type="entry name" value="Nucleotide_cyclase"/>
</dbReference>
<dbReference type="GO" id="GO:1902201">
    <property type="term" value="P:negative regulation of bacterial-type flagellum-dependent cell motility"/>
    <property type="evidence" value="ECO:0007669"/>
    <property type="project" value="TreeGrafter"/>
</dbReference>
<accession>A0A368BKC0</accession>
<dbReference type="InterPro" id="IPR000160">
    <property type="entry name" value="GGDEF_dom"/>
</dbReference>
<dbReference type="InterPro" id="IPR043128">
    <property type="entry name" value="Rev_trsase/Diguanyl_cyclase"/>
</dbReference>
<dbReference type="FunFam" id="3.30.70.270:FF:000001">
    <property type="entry name" value="Diguanylate cyclase domain protein"/>
    <property type="match status" value="1"/>
</dbReference>
<dbReference type="InterPro" id="IPR003661">
    <property type="entry name" value="HisK_dim/P_dom"/>
</dbReference>
<evidence type="ECO:0000259" key="6">
    <source>
        <dbReference type="PROSITE" id="PS50887"/>
    </source>
</evidence>
<dbReference type="NCBIfam" id="TIGR00254">
    <property type="entry name" value="GGDEF"/>
    <property type="match status" value="1"/>
</dbReference>
<dbReference type="GO" id="GO:0043709">
    <property type="term" value="P:cell adhesion involved in single-species biofilm formation"/>
    <property type="evidence" value="ECO:0007669"/>
    <property type="project" value="TreeGrafter"/>
</dbReference>
<evidence type="ECO:0000259" key="5">
    <source>
        <dbReference type="PROSITE" id="PS50110"/>
    </source>
</evidence>
<comment type="caution">
    <text evidence="7">The sequence shown here is derived from an EMBL/GenBank/DDBJ whole genome shotgun (WGS) entry which is preliminary data.</text>
</comment>
<comment type="catalytic activity">
    <reaction evidence="3">
        <text>2 GTP = 3',3'-c-di-GMP + 2 diphosphate</text>
        <dbReference type="Rhea" id="RHEA:24898"/>
        <dbReference type="ChEBI" id="CHEBI:33019"/>
        <dbReference type="ChEBI" id="CHEBI:37565"/>
        <dbReference type="ChEBI" id="CHEBI:58805"/>
        <dbReference type="EC" id="2.7.7.65"/>
    </reaction>
</comment>
<dbReference type="Proteomes" id="UP000252147">
    <property type="component" value="Unassembled WGS sequence"/>
</dbReference>
<protein>
    <submittedName>
        <fullName evidence="7">Diguanylate cyclase</fullName>
    </submittedName>
</protein>
<evidence type="ECO:0000256" key="2">
    <source>
        <dbReference type="ARBA" id="ARBA00001946"/>
    </source>
</evidence>
<dbReference type="PROSITE" id="PS50110">
    <property type="entry name" value="RESPONSE_REGULATORY"/>
    <property type="match status" value="1"/>
</dbReference>